<dbReference type="GO" id="GO:0048812">
    <property type="term" value="P:neuron projection morphogenesis"/>
    <property type="evidence" value="ECO:0007669"/>
    <property type="project" value="TreeGrafter"/>
</dbReference>
<feature type="domain" description="Homeobox" evidence="7">
    <location>
        <begin position="113"/>
        <end position="162"/>
    </location>
</feature>
<dbReference type="InterPro" id="IPR001356">
    <property type="entry name" value="HD"/>
</dbReference>
<feature type="region of interest" description="Disordered" evidence="6">
    <location>
        <begin position="1"/>
        <end position="103"/>
    </location>
</feature>
<evidence type="ECO:0000313" key="9">
    <source>
        <dbReference type="Proteomes" id="UP000694409"/>
    </source>
</evidence>
<evidence type="ECO:0000256" key="5">
    <source>
        <dbReference type="RuleBase" id="RU000682"/>
    </source>
</evidence>
<dbReference type="GO" id="GO:0031018">
    <property type="term" value="P:endocrine pancreas development"/>
    <property type="evidence" value="ECO:0007669"/>
    <property type="project" value="TreeGrafter"/>
</dbReference>
<comment type="subcellular location">
    <subcellularLocation>
        <location evidence="4 5">Nucleus</location>
    </subcellularLocation>
</comment>
<name>A0A8C9UC68_SERCA</name>
<dbReference type="GO" id="GO:1990837">
    <property type="term" value="F:sequence-specific double-stranded DNA binding"/>
    <property type="evidence" value="ECO:0007669"/>
    <property type="project" value="TreeGrafter"/>
</dbReference>
<evidence type="ECO:0000256" key="3">
    <source>
        <dbReference type="ARBA" id="ARBA00023242"/>
    </source>
</evidence>
<dbReference type="PANTHER" id="PTHR24335">
    <property type="entry name" value="MOTOR NEURON AND PANCREAS HOMEOBOX PROTEIN"/>
    <property type="match status" value="1"/>
</dbReference>
<dbReference type="InterPro" id="IPR009057">
    <property type="entry name" value="Homeodomain-like_sf"/>
</dbReference>
<evidence type="ECO:0000256" key="2">
    <source>
        <dbReference type="ARBA" id="ARBA00023155"/>
    </source>
</evidence>
<feature type="compositionally biased region" description="Basic residues" evidence="6">
    <location>
        <begin position="1"/>
        <end position="11"/>
    </location>
</feature>
<feature type="DNA-binding region" description="Homeobox" evidence="4">
    <location>
        <begin position="115"/>
        <end position="163"/>
    </location>
</feature>
<protein>
    <recommendedName>
        <fullName evidence="7">Homeobox domain-containing protein</fullName>
    </recommendedName>
</protein>
<dbReference type="InterPro" id="IPR042768">
    <property type="entry name" value="MNX1/Ceh-12"/>
</dbReference>
<evidence type="ECO:0000259" key="7">
    <source>
        <dbReference type="PROSITE" id="PS50071"/>
    </source>
</evidence>
<dbReference type="PROSITE" id="PS50071">
    <property type="entry name" value="HOMEOBOX_2"/>
    <property type="match status" value="1"/>
</dbReference>
<dbReference type="PANTHER" id="PTHR24335:SF3">
    <property type="entry name" value="MOTOR NEURON AND PANCREAS HOMEOBOX PROTEIN 1"/>
    <property type="match status" value="1"/>
</dbReference>
<reference evidence="8" key="1">
    <citation type="submission" date="2025-08" db="UniProtKB">
        <authorList>
            <consortium name="Ensembl"/>
        </authorList>
    </citation>
    <scope>IDENTIFICATION</scope>
</reference>
<evidence type="ECO:0000313" key="8">
    <source>
        <dbReference type="Ensembl" id="ENSSCAP00000009893.1"/>
    </source>
</evidence>
<dbReference type="InterPro" id="IPR017970">
    <property type="entry name" value="Homeobox_CS"/>
</dbReference>
<dbReference type="SUPFAM" id="SSF46689">
    <property type="entry name" value="Homeodomain-like"/>
    <property type="match status" value="1"/>
</dbReference>
<evidence type="ECO:0000256" key="1">
    <source>
        <dbReference type="ARBA" id="ARBA00023125"/>
    </source>
</evidence>
<reference evidence="8" key="2">
    <citation type="submission" date="2025-09" db="UniProtKB">
        <authorList>
            <consortium name="Ensembl"/>
        </authorList>
    </citation>
    <scope>IDENTIFICATION</scope>
</reference>
<dbReference type="Proteomes" id="UP000694409">
    <property type="component" value="Unassembled WGS sequence"/>
</dbReference>
<dbReference type="AlphaFoldDB" id="A0A8C9UC68"/>
<keyword evidence="2 4" id="KW-0371">Homeobox</keyword>
<evidence type="ECO:0000256" key="6">
    <source>
        <dbReference type="SAM" id="MobiDB-lite"/>
    </source>
</evidence>
<dbReference type="GeneTree" id="ENSGT00940000160059"/>
<organism evidence="8 9">
    <name type="scientific">Serinus canaria</name>
    <name type="common">Island canary</name>
    <name type="synonym">Fringilla canaria</name>
    <dbReference type="NCBI Taxonomy" id="9135"/>
    <lineage>
        <taxon>Eukaryota</taxon>
        <taxon>Metazoa</taxon>
        <taxon>Chordata</taxon>
        <taxon>Craniata</taxon>
        <taxon>Vertebrata</taxon>
        <taxon>Euteleostomi</taxon>
        <taxon>Archelosauria</taxon>
        <taxon>Archosauria</taxon>
        <taxon>Dinosauria</taxon>
        <taxon>Saurischia</taxon>
        <taxon>Theropoda</taxon>
        <taxon>Coelurosauria</taxon>
        <taxon>Aves</taxon>
        <taxon>Neognathae</taxon>
        <taxon>Neoaves</taxon>
        <taxon>Telluraves</taxon>
        <taxon>Australaves</taxon>
        <taxon>Passeriformes</taxon>
        <taxon>Passeroidea</taxon>
        <taxon>Fringillidae</taxon>
        <taxon>Carduelinae</taxon>
        <taxon>Serinus</taxon>
    </lineage>
</organism>
<dbReference type="CDD" id="cd00086">
    <property type="entry name" value="homeodomain"/>
    <property type="match status" value="1"/>
</dbReference>
<dbReference type="GO" id="GO:0021520">
    <property type="term" value="P:spinal cord motor neuron cell fate specification"/>
    <property type="evidence" value="ECO:0007669"/>
    <property type="project" value="InterPro"/>
</dbReference>
<keyword evidence="1 4" id="KW-0238">DNA-binding</keyword>
<dbReference type="PRINTS" id="PR00024">
    <property type="entry name" value="HOMEOBOX"/>
</dbReference>
<dbReference type="OMA" id="PACGTIR"/>
<dbReference type="InterPro" id="IPR020479">
    <property type="entry name" value="HD_metazoa"/>
</dbReference>
<keyword evidence="9" id="KW-1185">Reference proteome</keyword>
<dbReference type="Gene3D" id="1.10.10.60">
    <property type="entry name" value="Homeodomain-like"/>
    <property type="match status" value="1"/>
</dbReference>
<dbReference type="SMART" id="SM00389">
    <property type="entry name" value="HOX"/>
    <property type="match status" value="1"/>
</dbReference>
<evidence type="ECO:0000256" key="4">
    <source>
        <dbReference type="PROSITE-ProRule" id="PRU00108"/>
    </source>
</evidence>
<dbReference type="PROSITE" id="PS00027">
    <property type="entry name" value="HOMEOBOX_1"/>
    <property type="match status" value="1"/>
</dbReference>
<dbReference type="Pfam" id="PF00046">
    <property type="entry name" value="Homeodomain"/>
    <property type="match status" value="1"/>
</dbReference>
<proteinExistence type="predicted"/>
<keyword evidence="3 4" id="KW-0539">Nucleus</keyword>
<accession>A0A8C9UC68</accession>
<dbReference type="GO" id="GO:0005634">
    <property type="term" value="C:nucleus"/>
    <property type="evidence" value="ECO:0007669"/>
    <property type="project" value="UniProtKB-SubCell"/>
</dbReference>
<dbReference type="GO" id="GO:0000981">
    <property type="term" value="F:DNA-binding transcription factor activity, RNA polymerase II-specific"/>
    <property type="evidence" value="ECO:0007669"/>
    <property type="project" value="InterPro"/>
</dbReference>
<dbReference type="Ensembl" id="ENSSCAT00000011188.1">
    <property type="protein sequence ID" value="ENSSCAP00000009893.1"/>
    <property type="gene ID" value="ENSSCAG00000007531.1"/>
</dbReference>
<sequence length="229" mass="25473">MPHAGLRRRVPRWGDRPEPPPGHATPILVPHQPAAPSAPSPPAEALTAPPTFQRRPLPAAHPSGGGHASPGTEKGPHAVPQGSVPACGTIRSRHGPAQPRCGRAGHRLCPGRRQQLLELEHQFKLNKYLSRPKRFEVATSLMLTETQVKIWFQNRRMKWKRSKKAKEQAAQEAGGCMKLWDEIQEGKVLSLTESFKWLGWWWHPGITSSQAPHTPCPGRHAKNHYISKI</sequence>